<dbReference type="GO" id="GO:0020037">
    <property type="term" value="F:heme binding"/>
    <property type="evidence" value="ECO:0007669"/>
    <property type="project" value="InterPro"/>
</dbReference>
<evidence type="ECO:0000259" key="2">
    <source>
        <dbReference type="Pfam" id="PF07587"/>
    </source>
</evidence>
<dbReference type="SUPFAM" id="SSF46626">
    <property type="entry name" value="Cytochrome c"/>
    <property type="match status" value="1"/>
</dbReference>
<dbReference type="PANTHER" id="PTHR35889:SF3">
    <property type="entry name" value="F-BOX DOMAIN-CONTAINING PROTEIN"/>
    <property type="match status" value="1"/>
</dbReference>
<dbReference type="Pfam" id="PF07583">
    <property type="entry name" value="PSCyt2"/>
    <property type="match status" value="1"/>
</dbReference>
<sequence>MPRLHPLIPAAIALILAPAGSGLGQSPDSPAVSFDRDIRPILSNNCVFCHGPDEAERQADLRLDLAESALADRGGYRVVEPGDPDASELIYRITTDDEIDLMPPPDSGKELTPEQVDLLRRWIEQGAEFRPHWSFVPPSRPDVPKVEDASWPLNPIDRFLLAGIEARGLSPSPEADRATLIRRLSLDLTGLPPSPGEVDAFLGDPRPDAVDLLVDRLLASPRFGERMAISWLDLVRYADTVGYHGDQVHHITPYRDYVVDAFNANMPFDRFTAEQLAGDLLPEPTVDRRVASGYNRLLQTTHEGGAQDEEYLAKYAADRVRNVSAVWLGATMGCAECHDHKYDPYSQRDFYSLAAFFADLEQQGAYPGPDRSPTVRAPEIDVLDAVDRLELAEVEASIAALEAGGEDAADLEARREAIKARARRTMVSVSAEPRTTRLLPRGDWMDDSGPVVQPAVPDFLPDLGVEDRRATRLDLAEWLTRPDHPMTSRVFVNRLWARFFGRGISRSLDDTGLQGRSPSHPELLDWLAVEFVDRGWDVKHVVRLIVTSRAYRQSSTPTPDLLRADPGNEWFARQGRFRLPAELIRDLALDASGLLVERLGGPAAKPYQPEGYYAFLNFPKRTYEADTDRDQYRRGLYMHWQRQFLHPMLRAFDAPSREECTAGRPTSNTPLGALTLLNDPTFVEAARALAARALDEGGDSDDDRLRWAWRAALSRSPTDREVDALHRLLDASRLDFDDDPASAEALLSTGLAPVPDHLERAELAAWTAACRAILNLHETITRL</sequence>
<accession>A0A518HAC5</accession>
<proteinExistence type="predicted"/>
<dbReference type="PANTHER" id="PTHR35889">
    <property type="entry name" value="CYCLOINULO-OLIGOSACCHARIDE FRUCTANOTRANSFERASE-RELATED"/>
    <property type="match status" value="1"/>
</dbReference>
<dbReference type="Pfam" id="PF07635">
    <property type="entry name" value="PSCyt1"/>
    <property type="match status" value="1"/>
</dbReference>
<feature type="domain" description="DUF1553" evidence="2">
    <location>
        <begin position="471"/>
        <end position="728"/>
    </location>
</feature>
<dbReference type="InterPro" id="IPR011429">
    <property type="entry name" value="Cyt_c_Planctomycete-type"/>
</dbReference>
<name>A0A518HAC5_9BACT</name>
<dbReference type="Proteomes" id="UP000317835">
    <property type="component" value="Chromosome"/>
</dbReference>
<evidence type="ECO:0000259" key="3">
    <source>
        <dbReference type="Pfam" id="PF07635"/>
    </source>
</evidence>
<protein>
    <submittedName>
        <fullName evidence="4">Planctomycete cytochrome C</fullName>
    </submittedName>
</protein>
<dbReference type="KEGG" id="tpla:ElP_57510"/>
<evidence type="ECO:0000313" key="4">
    <source>
        <dbReference type="EMBL" id="QDV37804.1"/>
    </source>
</evidence>
<dbReference type="InterPro" id="IPR011444">
    <property type="entry name" value="DUF1549"/>
</dbReference>
<organism evidence="4 5">
    <name type="scientific">Tautonia plasticadhaerens</name>
    <dbReference type="NCBI Taxonomy" id="2527974"/>
    <lineage>
        <taxon>Bacteria</taxon>
        <taxon>Pseudomonadati</taxon>
        <taxon>Planctomycetota</taxon>
        <taxon>Planctomycetia</taxon>
        <taxon>Isosphaerales</taxon>
        <taxon>Isosphaeraceae</taxon>
        <taxon>Tautonia</taxon>
    </lineage>
</organism>
<dbReference type="RefSeq" id="WP_145275854.1">
    <property type="nucleotide sequence ID" value="NZ_CP036426.1"/>
</dbReference>
<dbReference type="OrthoDB" id="127107at2"/>
<feature type="domain" description="Cytochrome C Planctomycete-type" evidence="3">
    <location>
        <begin position="46"/>
        <end position="106"/>
    </location>
</feature>
<gene>
    <name evidence="4" type="ORF">ElP_57510</name>
</gene>
<reference evidence="4 5" key="1">
    <citation type="submission" date="2019-02" db="EMBL/GenBank/DDBJ databases">
        <title>Deep-cultivation of Planctomycetes and their phenomic and genomic characterization uncovers novel biology.</title>
        <authorList>
            <person name="Wiegand S."/>
            <person name="Jogler M."/>
            <person name="Boedeker C."/>
            <person name="Pinto D."/>
            <person name="Vollmers J."/>
            <person name="Rivas-Marin E."/>
            <person name="Kohn T."/>
            <person name="Peeters S.H."/>
            <person name="Heuer A."/>
            <person name="Rast P."/>
            <person name="Oberbeckmann S."/>
            <person name="Bunk B."/>
            <person name="Jeske O."/>
            <person name="Meyerdierks A."/>
            <person name="Storesund J.E."/>
            <person name="Kallscheuer N."/>
            <person name="Luecker S."/>
            <person name="Lage O.M."/>
            <person name="Pohl T."/>
            <person name="Merkel B.J."/>
            <person name="Hornburger P."/>
            <person name="Mueller R.-W."/>
            <person name="Bruemmer F."/>
            <person name="Labrenz M."/>
            <person name="Spormann A.M."/>
            <person name="Op den Camp H."/>
            <person name="Overmann J."/>
            <person name="Amann R."/>
            <person name="Jetten M.S.M."/>
            <person name="Mascher T."/>
            <person name="Medema M.H."/>
            <person name="Devos D.P."/>
            <person name="Kaster A.-K."/>
            <person name="Ovreas L."/>
            <person name="Rohde M."/>
            <person name="Galperin M.Y."/>
            <person name="Jogler C."/>
        </authorList>
    </citation>
    <scope>NUCLEOTIDE SEQUENCE [LARGE SCALE GENOMIC DNA]</scope>
    <source>
        <strain evidence="4 5">ElP</strain>
    </source>
</reference>
<dbReference type="InterPro" id="IPR036909">
    <property type="entry name" value="Cyt_c-like_dom_sf"/>
</dbReference>
<dbReference type="AlphaFoldDB" id="A0A518HAC5"/>
<dbReference type="InterPro" id="IPR022655">
    <property type="entry name" value="DUF1553"/>
</dbReference>
<evidence type="ECO:0000259" key="1">
    <source>
        <dbReference type="Pfam" id="PF07583"/>
    </source>
</evidence>
<dbReference type="EMBL" id="CP036426">
    <property type="protein sequence ID" value="QDV37804.1"/>
    <property type="molecule type" value="Genomic_DNA"/>
</dbReference>
<evidence type="ECO:0000313" key="5">
    <source>
        <dbReference type="Proteomes" id="UP000317835"/>
    </source>
</evidence>
<keyword evidence="5" id="KW-1185">Reference proteome</keyword>
<dbReference type="Pfam" id="PF07587">
    <property type="entry name" value="PSD1"/>
    <property type="match status" value="1"/>
</dbReference>
<feature type="domain" description="DUF1549" evidence="1">
    <location>
        <begin position="155"/>
        <end position="361"/>
    </location>
</feature>
<dbReference type="GO" id="GO:0009055">
    <property type="term" value="F:electron transfer activity"/>
    <property type="evidence" value="ECO:0007669"/>
    <property type="project" value="InterPro"/>
</dbReference>